<name>A0ABS2RGY3_9ACTN</name>
<dbReference type="RefSeq" id="WP_204916801.1">
    <property type="nucleotide sequence ID" value="NZ_BAAAQP010000011.1"/>
</dbReference>
<feature type="transmembrane region" description="Helical" evidence="1">
    <location>
        <begin position="109"/>
        <end position="126"/>
    </location>
</feature>
<dbReference type="EMBL" id="JAFBCF010000001">
    <property type="protein sequence ID" value="MBM7798227.1"/>
    <property type="molecule type" value="Genomic_DNA"/>
</dbReference>
<keyword evidence="1" id="KW-1133">Transmembrane helix</keyword>
<keyword evidence="1" id="KW-0812">Transmembrane</keyword>
<dbReference type="InterPro" id="IPR012551">
    <property type="entry name" value="DUF1707_SHOCT-like"/>
</dbReference>
<keyword evidence="1" id="KW-0472">Membrane</keyword>
<accession>A0ABS2RGY3</accession>
<sequence length="146" mass="16366">MSEPKPMRIGDAERDEAISALSDHFAAGRLTKAEYDERADQALNARFQQDLAPLFEDLPGPARDKSMIMVPANVRPANVNYVKPVLPLLLWLLPMLAVTAIIVSLALGAPWMLFGVFWFVMLGGLGRRHHQGRPGPDWRSRYYGPR</sequence>
<dbReference type="Pfam" id="PF08044">
    <property type="entry name" value="DUF1707"/>
    <property type="match status" value="1"/>
</dbReference>
<keyword evidence="4" id="KW-1185">Reference proteome</keyword>
<organism evidence="3 4">
    <name type="scientific">Microlunatus panaciterrae</name>
    <dbReference type="NCBI Taxonomy" id="400768"/>
    <lineage>
        <taxon>Bacteria</taxon>
        <taxon>Bacillati</taxon>
        <taxon>Actinomycetota</taxon>
        <taxon>Actinomycetes</taxon>
        <taxon>Propionibacteriales</taxon>
        <taxon>Propionibacteriaceae</taxon>
        <taxon>Microlunatus</taxon>
    </lineage>
</organism>
<evidence type="ECO:0000313" key="3">
    <source>
        <dbReference type="EMBL" id="MBM7798227.1"/>
    </source>
</evidence>
<reference evidence="3 4" key="1">
    <citation type="submission" date="2021-01" db="EMBL/GenBank/DDBJ databases">
        <title>Sequencing the genomes of 1000 actinobacteria strains.</title>
        <authorList>
            <person name="Klenk H.-P."/>
        </authorList>
    </citation>
    <scope>NUCLEOTIDE SEQUENCE [LARGE SCALE GENOMIC DNA]</scope>
    <source>
        <strain evidence="3 4">DSM 18662</strain>
    </source>
</reference>
<comment type="caution">
    <text evidence="3">The sequence shown here is derived from an EMBL/GenBank/DDBJ whole genome shotgun (WGS) entry which is preliminary data.</text>
</comment>
<dbReference type="Proteomes" id="UP000704762">
    <property type="component" value="Unassembled WGS sequence"/>
</dbReference>
<evidence type="ECO:0000313" key="4">
    <source>
        <dbReference type="Proteomes" id="UP000704762"/>
    </source>
</evidence>
<evidence type="ECO:0000256" key="1">
    <source>
        <dbReference type="SAM" id="Phobius"/>
    </source>
</evidence>
<proteinExistence type="predicted"/>
<gene>
    <name evidence="3" type="ORF">JOE57_001148</name>
</gene>
<feature type="domain" description="DUF1707" evidence="2">
    <location>
        <begin position="7"/>
        <end position="59"/>
    </location>
</feature>
<evidence type="ECO:0000259" key="2">
    <source>
        <dbReference type="Pfam" id="PF08044"/>
    </source>
</evidence>
<protein>
    <submittedName>
        <fullName evidence="3">Membrane protein</fullName>
    </submittedName>
</protein>